<dbReference type="OrthoDB" id="10595694at2759"/>
<evidence type="ECO:0000313" key="2">
    <source>
        <dbReference type="EMBL" id="KAG0139748.1"/>
    </source>
</evidence>
<dbReference type="EMBL" id="MU167528">
    <property type="protein sequence ID" value="KAG0139748.1"/>
    <property type="molecule type" value="Genomic_DNA"/>
</dbReference>
<proteinExistence type="predicted"/>
<evidence type="ECO:0000313" key="3">
    <source>
        <dbReference type="Proteomes" id="UP000886653"/>
    </source>
</evidence>
<comment type="caution">
    <text evidence="2">The sequence shown here is derived from an EMBL/GenBank/DDBJ whole genome shotgun (WGS) entry which is preliminary data.</text>
</comment>
<organism evidence="2 3">
    <name type="scientific">Cronartium quercuum f. sp. fusiforme G11</name>
    <dbReference type="NCBI Taxonomy" id="708437"/>
    <lineage>
        <taxon>Eukaryota</taxon>
        <taxon>Fungi</taxon>
        <taxon>Dikarya</taxon>
        <taxon>Basidiomycota</taxon>
        <taxon>Pucciniomycotina</taxon>
        <taxon>Pucciniomycetes</taxon>
        <taxon>Pucciniales</taxon>
        <taxon>Coleosporiaceae</taxon>
        <taxon>Cronartium</taxon>
    </lineage>
</organism>
<dbReference type="Proteomes" id="UP000886653">
    <property type="component" value="Unassembled WGS sequence"/>
</dbReference>
<name>A0A9P6T6T4_9BASI</name>
<keyword evidence="3" id="KW-1185">Reference proteome</keyword>
<feature type="region of interest" description="Disordered" evidence="1">
    <location>
        <begin position="1"/>
        <end position="20"/>
    </location>
</feature>
<reference evidence="2" key="1">
    <citation type="submission" date="2013-11" db="EMBL/GenBank/DDBJ databases">
        <title>Genome sequence of the fusiform rust pathogen reveals effectors for host alternation and coevolution with pine.</title>
        <authorList>
            <consortium name="DOE Joint Genome Institute"/>
            <person name="Smith K."/>
            <person name="Pendleton A."/>
            <person name="Kubisiak T."/>
            <person name="Anderson C."/>
            <person name="Salamov A."/>
            <person name="Aerts A."/>
            <person name="Riley R."/>
            <person name="Clum A."/>
            <person name="Lindquist E."/>
            <person name="Ence D."/>
            <person name="Campbell M."/>
            <person name="Kronenberg Z."/>
            <person name="Feau N."/>
            <person name="Dhillon B."/>
            <person name="Hamelin R."/>
            <person name="Burleigh J."/>
            <person name="Smith J."/>
            <person name="Yandell M."/>
            <person name="Nelson C."/>
            <person name="Grigoriev I."/>
            <person name="Davis J."/>
        </authorList>
    </citation>
    <scope>NUCLEOTIDE SEQUENCE</scope>
    <source>
        <strain evidence="2">G11</strain>
    </source>
</reference>
<gene>
    <name evidence="2" type="ORF">CROQUDRAFT_101101</name>
</gene>
<evidence type="ECO:0000256" key="1">
    <source>
        <dbReference type="SAM" id="MobiDB-lite"/>
    </source>
</evidence>
<dbReference type="AlphaFoldDB" id="A0A9P6T6T4"/>
<accession>A0A9P6T6T4</accession>
<protein>
    <submittedName>
        <fullName evidence="2">Uncharacterized protein</fullName>
    </submittedName>
</protein>
<sequence length="102" mass="12297">MEVEYRPPSKTSNSDSDRTRRYRRFRLQQARHALAAQHQLPSCYLKVLSKIEAHSDDKYSEDNQCFIVNTLPYRSENATQFFCRLHEVMLEERNFFRRLRPA</sequence>